<evidence type="ECO:0000256" key="5">
    <source>
        <dbReference type="PROSITE-ProRule" id="PRU00221"/>
    </source>
</evidence>
<gene>
    <name evidence="7" type="ORF">BCR37DRAFT_342671</name>
</gene>
<dbReference type="GeneID" id="63784041"/>
<dbReference type="PANTHER" id="PTHR19854:SF15">
    <property type="entry name" value="TRANSDUCIN BETA-LIKE PROTEIN 3"/>
    <property type="match status" value="1"/>
</dbReference>
<accession>A0A1Y2FUE7</accession>
<dbReference type="InterPro" id="IPR036322">
    <property type="entry name" value="WD40_repeat_dom_sf"/>
</dbReference>
<dbReference type="STRING" id="56484.A0A1Y2FUE7"/>
<dbReference type="GO" id="GO:0034511">
    <property type="term" value="F:U3 snoRNA binding"/>
    <property type="evidence" value="ECO:0007669"/>
    <property type="project" value="TreeGrafter"/>
</dbReference>
<dbReference type="RefSeq" id="XP_040728128.1">
    <property type="nucleotide sequence ID" value="XM_040867442.1"/>
</dbReference>
<dbReference type="Proteomes" id="UP000193685">
    <property type="component" value="Unassembled WGS sequence"/>
</dbReference>
<dbReference type="InterPro" id="IPR013934">
    <property type="entry name" value="Utp13_C"/>
</dbReference>
<comment type="subcellular location">
    <subcellularLocation>
        <location evidence="1">Nucleus</location>
        <location evidence="1">Nucleolus</location>
    </subcellularLocation>
</comment>
<feature type="repeat" description="WD" evidence="5">
    <location>
        <begin position="453"/>
        <end position="494"/>
    </location>
</feature>
<dbReference type="InterPro" id="IPR001680">
    <property type="entry name" value="WD40_rpt"/>
</dbReference>
<keyword evidence="2 5" id="KW-0853">WD repeat</keyword>
<protein>
    <submittedName>
        <fullName evidence="7">WD40-repeat-containing domain protein</fullName>
    </submittedName>
</protein>
<dbReference type="GO" id="GO:0030686">
    <property type="term" value="C:90S preribosome"/>
    <property type="evidence" value="ECO:0007669"/>
    <property type="project" value="TreeGrafter"/>
</dbReference>
<organism evidence="7 8">
    <name type="scientific">Protomyces lactucae-debilis</name>
    <dbReference type="NCBI Taxonomy" id="2754530"/>
    <lineage>
        <taxon>Eukaryota</taxon>
        <taxon>Fungi</taxon>
        <taxon>Dikarya</taxon>
        <taxon>Ascomycota</taxon>
        <taxon>Taphrinomycotina</taxon>
        <taxon>Taphrinomycetes</taxon>
        <taxon>Taphrinales</taxon>
        <taxon>Protomycetaceae</taxon>
        <taxon>Protomyces</taxon>
    </lineage>
</organism>
<dbReference type="Pfam" id="PF08625">
    <property type="entry name" value="Utp13"/>
    <property type="match status" value="1"/>
</dbReference>
<feature type="repeat" description="WD" evidence="5">
    <location>
        <begin position="537"/>
        <end position="578"/>
    </location>
</feature>
<keyword evidence="4" id="KW-0539">Nucleus</keyword>
<dbReference type="PROSITE" id="PS50082">
    <property type="entry name" value="WD_REPEATS_2"/>
    <property type="match status" value="8"/>
</dbReference>
<evidence type="ECO:0000256" key="4">
    <source>
        <dbReference type="ARBA" id="ARBA00023242"/>
    </source>
</evidence>
<dbReference type="InterPro" id="IPR011047">
    <property type="entry name" value="Quinoprotein_ADH-like_sf"/>
</dbReference>
<feature type="repeat" description="WD" evidence="5">
    <location>
        <begin position="495"/>
        <end position="536"/>
    </location>
</feature>
<dbReference type="CDD" id="cd00200">
    <property type="entry name" value="WD40"/>
    <property type="match status" value="2"/>
</dbReference>
<dbReference type="OrthoDB" id="5414888at2759"/>
<evidence type="ECO:0000256" key="1">
    <source>
        <dbReference type="ARBA" id="ARBA00004604"/>
    </source>
</evidence>
<feature type="repeat" description="WD" evidence="5">
    <location>
        <begin position="359"/>
        <end position="400"/>
    </location>
</feature>
<feature type="repeat" description="WD" evidence="5">
    <location>
        <begin position="181"/>
        <end position="222"/>
    </location>
</feature>
<dbReference type="SUPFAM" id="SSF50998">
    <property type="entry name" value="Quinoprotein alcohol dehydrogenase-like"/>
    <property type="match status" value="1"/>
</dbReference>
<feature type="domain" description="U3 small nucleolar RNA-associated protein 13 C-terminal" evidence="6">
    <location>
        <begin position="632"/>
        <end position="780"/>
    </location>
</feature>
<reference evidence="7 8" key="1">
    <citation type="submission" date="2016-07" db="EMBL/GenBank/DDBJ databases">
        <title>Pervasive Adenine N6-methylation of Active Genes in Fungi.</title>
        <authorList>
            <consortium name="DOE Joint Genome Institute"/>
            <person name="Mondo S.J."/>
            <person name="Dannebaum R.O."/>
            <person name="Kuo R.C."/>
            <person name="Labutti K."/>
            <person name="Haridas S."/>
            <person name="Kuo A."/>
            <person name="Salamov A."/>
            <person name="Ahrendt S.R."/>
            <person name="Lipzen A."/>
            <person name="Sullivan W."/>
            <person name="Andreopoulos W.B."/>
            <person name="Clum A."/>
            <person name="Lindquist E."/>
            <person name="Daum C."/>
            <person name="Ramamoorthy G.K."/>
            <person name="Gryganskyi A."/>
            <person name="Culley D."/>
            <person name="Magnuson J.K."/>
            <person name="James T.Y."/>
            <person name="O'Malley M.A."/>
            <person name="Stajich J.E."/>
            <person name="Spatafora J.W."/>
            <person name="Visel A."/>
            <person name="Grigoriev I.V."/>
        </authorList>
    </citation>
    <scope>NUCLEOTIDE SEQUENCE [LARGE SCALE GENOMIC DNA]</scope>
    <source>
        <strain evidence="7 8">12-1054</strain>
    </source>
</reference>
<dbReference type="AlphaFoldDB" id="A0A1Y2FUE7"/>
<dbReference type="InterPro" id="IPR019775">
    <property type="entry name" value="WD40_repeat_CS"/>
</dbReference>
<dbReference type="PRINTS" id="PR00320">
    <property type="entry name" value="GPROTEINBRPT"/>
</dbReference>
<dbReference type="Pfam" id="PF00400">
    <property type="entry name" value="WD40"/>
    <property type="match status" value="9"/>
</dbReference>
<evidence type="ECO:0000313" key="7">
    <source>
        <dbReference type="EMBL" id="ORY87633.1"/>
    </source>
</evidence>
<name>A0A1Y2FUE7_PROLT</name>
<dbReference type="SMART" id="SM00320">
    <property type="entry name" value="WD40"/>
    <property type="match status" value="11"/>
</dbReference>
<evidence type="ECO:0000256" key="3">
    <source>
        <dbReference type="ARBA" id="ARBA00022737"/>
    </source>
</evidence>
<sequence length="784" mass="86042">MPLKTSFAVERQVDVVYAGGPVTAGGHLLASSLGQDVAISNLETGEHVLKIKGDSEVLTSMVMTKDGSHLITCSRSLLMRVYSLPEGKLLRQMKAHESPVITMDTDSTCTLVATGGAEGTVKVWDIRGGFVTHSFKGHGGVVSALKFYGVAGGQTWRLASGADDCKVRIWDLVSSKCLAVLDGHSSVIRGLDFSAAGDRVISGSRDQIMTVWDIKSKKATASIPVYESIESLGFLQAGSLDTQDELIYLGGDKNRVRIFNLATKNEVGGTVEQEQTTETVILQILYMPTLESLITVRSNQTIIINSVKEKTLPQIRQVIGQFDEIIDCCYVLDDRKLAIASNSEDVHLLDIATNDVEVLAGHSEIVLTMDRSQDGRFLVTGAKDNSAKLWHLEQQKCIMTFTGHTESVGAVALPRTPNEDADALPDFVLTGAQDRTIKCWDPASGGKRSRWTIKAHDKDINAMDVSPNDKVFASASQDRLCKIWDLETGEIQGILRGHKRGVWTVNFSAFDKIIATGSGDRSVKLWSLSDYSCLQTFEGHTNSVLKCLFMSAGQQLATAGGDGLVKVWTLKSGECETTLDNHEDRVWSLALRADDRVLVSGAGDSVITFWADTTEQEMVKRERAREVLADKEQQLSNHVQNKDWRSAIALALSLDRPSKLLGLFMRVMEERAESSVKDTADASSILGLAAVDEVVATLSKVQLQRLLLRVRDWNANAKTAPVAQHILHVVVKSYPTDVLLSLENLKGILDPLVAYGERHYQRMNELLSESYLVDYTLREMSIRS</sequence>
<comment type="caution">
    <text evidence="7">The sequence shown here is derived from an EMBL/GenBank/DDBJ whole genome shotgun (WGS) entry which is preliminary data.</text>
</comment>
<keyword evidence="3" id="KW-0677">Repeat</keyword>
<proteinExistence type="predicted"/>
<dbReference type="InterPro" id="IPR015943">
    <property type="entry name" value="WD40/YVTN_repeat-like_dom_sf"/>
</dbReference>
<dbReference type="GO" id="GO:0000472">
    <property type="term" value="P:endonucleolytic cleavage to generate mature 5'-end of SSU-rRNA from (SSU-rRNA, 5.8S rRNA, LSU-rRNA)"/>
    <property type="evidence" value="ECO:0007669"/>
    <property type="project" value="TreeGrafter"/>
</dbReference>
<dbReference type="PROSITE" id="PS00678">
    <property type="entry name" value="WD_REPEATS_1"/>
    <property type="match status" value="2"/>
</dbReference>
<feature type="repeat" description="WD" evidence="5">
    <location>
        <begin position="93"/>
        <end position="134"/>
    </location>
</feature>
<dbReference type="Gene3D" id="2.130.10.10">
    <property type="entry name" value="YVTN repeat-like/Quinoprotein amine dehydrogenase"/>
    <property type="match status" value="3"/>
</dbReference>
<dbReference type="GO" id="GO:0032040">
    <property type="term" value="C:small-subunit processome"/>
    <property type="evidence" value="ECO:0007669"/>
    <property type="project" value="InterPro"/>
</dbReference>
<feature type="repeat" description="WD" evidence="5">
    <location>
        <begin position="579"/>
        <end position="620"/>
    </location>
</feature>
<dbReference type="GO" id="GO:0000480">
    <property type="term" value="P:endonucleolytic cleavage in 5'-ETS of tricistronic rRNA transcript (SSU-rRNA, 5.8S rRNA, LSU-rRNA)"/>
    <property type="evidence" value="ECO:0007669"/>
    <property type="project" value="TreeGrafter"/>
</dbReference>
<evidence type="ECO:0000313" key="8">
    <source>
        <dbReference type="Proteomes" id="UP000193685"/>
    </source>
</evidence>
<dbReference type="SUPFAM" id="SSF50978">
    <property type="entry name" value="WD40 repeat-like"/>
    <property type="match status" value="1"/>
</dbReference>
<feature type="repeat" description="WD" evidence="5">
    <location>
        <begin position="135"/>
        <end position="180"/>
    </location>
</feature>
<dbReference type="PANTHER" id="PTHR19854">
    <property type="entry name" value="TRANSDUCIN BETA-LIKE 3"/>
    <property type="match status" value="1"/>
</dbReference>
<dbReference type="PROSITE" id="PS50294">
    <property type="entry name" value="WD_REPEATS_REGION"/>
    <property type="match status" value="7"/>
</dbReference>
<keyword evidence="8" id="KW-1185">Reference proteome</keyword>
<evidence type="ECO:0000259" key="6">
    <source>
        <dbReference type="Pfam" id="PF08625"/>
    </source>
</evidence>
<dbReference type="OMA" id="PYVQRHF"/>
<evidence type="ECO:0000256" key="2">
    <source>
        <dbReference type="ARBA" id="ARBA00022574"/>
    </source>
</evidence>
<dbReference type="InterPro" id="IPR020472">
    <property type="entry name" value="WD40_PAC1"/>
</dbReference>
<dbReference type="EMBL" id="MCFI01000001">
    <property type="protein sequence ID" value="ORY87633.1"/>
    <property type="molecule type" value="Genomic_DNA"/>
</dbReference>